<name>A0A6C0AR17_9ZZZZ</name>
<protein>
    <submittedName>
        <fullName evidence="2">Uncharacterized protein</fullName>
    </submittedName>
</protein>
<evidence type="ECO:0000256" key="1">
    <source>
        <dbReference type="SAM" id="MobiDB-lite"/>
    </source>
</evidence>
<reference evidence="2" key="1">
    <citation type="journal article" date="2020" name="Nature">
        <title>Giant virus diversity and host interactions through global metagenomics.</title>
        <authorList>
            <person name="Schulz F."/>
            <person name="Roux S."/>
            <person name="Paez-Espino D."/>
            <person name="Jungbluth S."/>
            <person name="Walsh D.A."/>
            <person name="Denef V.J."/>
            <person name="McMahon K.D."/>
            <person name="Konstantinidis K.T."/>
            <person name="Eloe-Fadrosh E.A."/>
            <person name="Kyrpides N.C."/>
            <person name="Woyke T."/>
        </authorList>
    </citation>
    <scope>NUCLEOTIDE SEQUENCE</scope>
    <source>
        <strain evidence="2">GVMAG-S-1101164-72</strain>
    </source>
</reference>
<feature type="region of interest" description="Disordered" evidence="1">
    <location>
        <begin position="1"/>
        <end position="34"/>
    </location>
</feature>
<feature type="compositionally biased region" description="Basic residues" evidence="1">
    <location>
        <begin position="230"/>
        <end position="240"/>
    </location>
</feature>
<evidence type="ECO:0000313" key="2">
    <source>
        <dbReference type="EMBL" id="QHS81761.1"/>
    </source>
</evidence>
<dbReference type="AlphaFoldDB" id="A0A6C0AR17"/>
<sequence length="248" mass="26736">MSDFNEVLRPTKSKKSAGPKTAKAPKAPAGPKRPTLLERQIMARAHLLGRLGSEPKGVNVTALTKVIGTANEGAVLNAIVARAENAAAKAARRTSAKGELEELVAEARADLIRAGVAAPTKRDVDRLAGIRHSGAHGLTAEDFLLTKKPVGTRKRRANNISLANVVPEVDVCEQCRLKLMLESSYEGANVQYNSVPARSLSRSRSRSSRIRSLGRAAANRAAARSMLSRPSKRYTRRQRSPLRYQGSA</sequence>
<proteinExistence type="predicted"/>
<feature type="region of interest" description="Disordered" evidence="1">
    <location>
        <begin position="195"/>
        <end position="248"/>
    </location>
</feature>
<feature type="compositionally biased region" description="Low complexity" evidence="1">
    <location>
        <begin position="210"/>
        <end position="224"/>
    </location>
</feature>
<feature type="compositionally biased region" description="Low complexity" evidence="1">
    <location>
        <begin position="18"/>
        <end position="32"/>
    </location>
</feature>
<organism evidence="2">
    <name type="scientific">viral metagenome</name>
    <dbReference type="NCBI Taxonomy" id="1070528"/>
    <lineage>
        <taxon>unclassified sequences</taxon>
        <taxon>metagenomes</taxon>
        <taxon>organismal metagenomes</taxon>
    </lineage>
</organism>
<accession>A0A6C0AR17</accession>
<dbReference type="EMBL" id="MN740759">
    <property type="protein sequence ID" value="QHS81761.1"/>
    <property type="molecule type" value="Genomic_DNA"/>
</dbReference>